<proteinExistence type="predicted"/>
<dbReference type="EMBL" id="SNYF01000005">
    <property type="protein sequence ID" value="TDQ19574.1"/>
    <property type="molecule type" value="Genomic_DNA"/>
</dbReference>
<name>A0A4R6TDR3_9BACT</name>
<dbReference type="Pfam" id="PF00535">
    <property type="entry name" value="Glycos_transf_2"/>
    <property type="match status" value="1"/>
</dbReference>
<evidence type="ECO:0000259" key="1">
    <source>
        <dbReference type="Pfam" id="PF00535"/>
    </source>
</evidence>
<gene>
    <name evidence="2" type="ORF">DFQ04_1397</name>
</gene>
<dbReference type="InterPro" id="IPR050834">
    <property type="entry name" value="Glycosyltransf_2"/>
</dbReference>
<dbReference type="PANTHER" id="PTHR43685">
    <property type="entry name" value="GLYCOSYLTRANSFERASE"/>
    <property type="match status" value="1"/>
</dbReference>
<dbReference type="AlphaFoldDB" id="A0A4R6TDR3"/>
<dbReference type="Gene3D" id="3.90.550.10">
    <property type="entry name" value="Spore Coat Polysaccharide Biosynthesis Protein SpsA, Chain A"/>
    <property type="match status" value="1"/>
</dbReference>
<dbReference type="GO" id="GO:0016740">
    <property type="term" value="F:transferase activity"/>
    <property type="evidence" value="ECO:0007669"/>
    <property type="project" value="UniProtKB-KW"/>
</dbReference>
<evidence type="ECO:0000313" key="3">
    <source>
        <dbReference type="Proteomes" id="UP000294535"/>
    </source>
</evidence>
<evidence type="ECO:0000313" key="2">
    <source>
        <dbReference type="EMBL" id="TDQ19574.1"/>
    </source>
</evidence>
<organism evidence="2 3">
    <name type="scientific">Algoriphagus boseongensis</name>
    <dbReference type="NCBI Taxonomy" id="1442587"/>
    <lineage>
        <taxon>Bacteria</taxon>
        <taxon>Pseudomonadati</taxon>
        <taxon>Bacteroidota</taxon>
        <taxon>Cytophagia</taxon>
        <taxon>Cytophagales</taxon>
        <taxon>Cyclobacteriaceae</taxon>
        <taxon>Algoriphagus</taxon>
    </lineage>
</organism>
<keyword evidence="2" id="KW-0808">Transferase</keyword>
<dbReference type="PANTHER" id="PTHR43685:SF2">
    <property type="entry name" value="GLYCOSYLTRANSFERASE 2-LIKE DOMAIN-CONTAINING PROTEIN"/>
    <property type="match status" value="1"/>
</dbReference>
<accession>A0A4R6TDR3</accession>
<comment type="caution">
    <text evidence="2">The sequence shown here is derived from an EMBL/GenBank/DDBJ whole genome shotgun (WGS) entry which is preliminary data.</text>
</comment>
<feature type="domain" description="Glycosyltransferase 2-like" evidence="1">
    <location>
        <begin position="12"/>
        <end position="101"/>
    </location>
</feature>
<dbReference type="SUPFAM" id="SSF53448">
    <property type="entry name" value="Nucleotide-diphospho-sugar transferases"/>
    <property type="match status" value="1"/>
</dbReference>
<protein>
    <submittedName>
        <fullName evidence="2">GT2 family glycosyltransferase</fullName>
    </submittedName>
</protein>
<dbReference type="CDD" id="cd00761">
    <property type="entry name" value="Glyco_tranf_GTA_type"/>
    <property type="match status" value="1"/>
</dbReference>
<reference evidence="2 3" key="1">
    <citation type="submission" date="2019-03" db="EMBL/GenBank/DDBJ databases">
        <title>Genomic Encyclopedia of Type Strains, Phase III (KMG-III): the genomes of soil and plant-associated and newly described type strains.</title>
        <authorList>
            <person name="Whitman W."/>
        </authorList>
    </citation>
    <scope>NUCLEOTIDE SEQUENCE [LARGE SCALE GENOMIC DNA]</scope>
    <source>
        <strain evidence="2 3">CECT 8446</strain>
    </source>
</reference>
<dbReference type="Proteomes" id="UP000294535">
    <property type="component" value="Unassembled WGS sequence"/>
</dbReference>
<sequence length="266" mass="31228">MRLIDRLRILVLEDVEIVVVDDSKVPLPESCLGEWEEKLTYLHRGEKLGVSSARNIGSQHSKGEYLIFLDDDDAVTECWMDDFYSNLMNHHDLVYCNMRLIAPSGKVSSVSASKNNRGIVIPGAWMIRKEVFDQVGGYDERLKFAENTELFFRLDKLHLNKHYIEKENFIYHQSYDGGSKNLQNMLESIRIILEKHDQILTDHVKHLYHQNIGVIEMRFGRFGLAKKHLWKSWRFKPQKISTPIRIALAYFPFLAKRFYTLEIPKR</sequence>
<dbReference type="InterPro" id="IPR001173">
    <property type="entry name" value="Glyco_trans_2-like"/>
</dbReference>
<dbReference type="InterPro" id="IPR029044">
    <property type="entry name" value="Nucleotide-diphossugar_trans"/>
</dbReference>
<keyword evidence="3" id="KW-1185">Reference proteome</keyword>